<evidence type="ECO:0000313" key="3">
    <source>
        <dbReference type="Proteomes" id="UP001152484"/>
    </source>
</evidence>
<comment type="caution">
    <text evidence="2">The sequence shown here is derived from an EMBL/GenBank/DDBJ whole genome shotgun (WGS) entry which is preliminary data.</text>
</comment>
<dbReference type="EMBL" id="CAMAPE010000038">
    <property type="protein sequence ID" value="CAH9101639.1"/>
    <property type="molecule type" value="Genomic_DNA"/>
</dbReference>
<evidence type="ECO:0000313" key="2">
    <source>
        <dbReference type="EMBL" id="CAH9101639.1"/>
    </source>
</evidence>
<proteinExistence type="predicted"/>
<dbReference type="AlphaFoldDB" id="A0A9P0ZHR6"/>
<name>A0A9P0ZHR6_CUSEU</name>
<feature type="coiled-coil region" evidence="1">
    <location>
        <begin position="79"/>
        <end position="106"/>
    </location>
</feature>
<evidence type="ECO:0000256" key="1">
    <source>
        <dbReference type="SAM" id="Coils"/>
    </source>
</evidence>
<gene>
    <name evidence="2" type="ORF">CEURO_LOCUS15470</name>
</gene>
<protein>
    <submittedName>
        <fullName evidence="2">Uncharacterized protein</fullName>
    </submittedName>
</protein>
<organism evidence="2 3">
    <name type="scientific">Cuscuta europaea</name>
    <name type="common">European dodder</name>
    <dbReference type="NCBI Taxonomy" id="41803"/>
    <lineage>
        <taxon>Eukaryota</taxon>
        <taxon>Viridiplantae</taxon>
        <taxon>Streptophyta</taxon>
        <taxon>Embryophyta</taxon>
        <taxon>Tracheophyta</taxon>
        <taxon>Spermatophyta</taxon>
        <taxon>Magnoliopsida</taxon>
        <taxon>eudicotyledons</taxon>
        <taxon>Gunneridae</taxon>
        <taxon>Pentapetalae</taxon>
        <taxon>asterids</taxon>
        <taxon>lamiids</taxon>
        <taxon>Solanales</taxon>
        <taxon>Convolvulaceae</taxon>
        <taxon>Cuscuteae</taxon>
        <taxon>Cuscuta</taxon>
        <taxon>Cuscuta subgen. Cuscuta</taxon>
    </lineage>
</organism>
<feature type="non-terminal residue" evidence="2">
    <location>
        <position position="1"/>
    </location>
</feature>
<keyword evidence="3" id="KW-1185">Reference proteome</keyword>
<sequence length="107" mass="11957">MAQTDLPSGKMPREIIRLSLAPGASVLHGSAEPLSFLRGITSMMDKEALSTYNDDALEARALRSALTACITFGEQARRREEWCRHKAELERSVEELIRDKDAALREV</sequence>
<keyword evidence="1" id="KW-0175">Coiled coil</keyword>
<reference evidence="2" key="1">
    <citation type="submission" date="2022-07" db="EMBL/GenBank/DDBJ databases">
        <authorList>
            <person name="Macas J."/>
            <person name="Novak P."/>
            <person name="Neumann P."/>
        </authorList>
    </citation>
    <scope>NUCLEOTIDE SEQUENCE</scope>
</reference>
<accession>A0A9P0ZHR6</accession>
<dbReference type="Proteomes" id="UP001152484">
    <property type="component" value="Unassembled WGS sequence"/>
</dbReference>